<feature type="binding site" evidence="8">
    <location>
        <begin position="274"/>
        <end position="277"/>
    </location>
    <ligand>
        <name>GTP</name>
        <dbReference type="ChEBI" id="CHEBI:37565"/>
    </ligand>
</feature>
<dbReference type="GO" id="GO:0007188">
    <property type="term" value="P:adenylate cyclase-modulating G protein-coupled receptor signaling pathway"/>
    <property type="evidence" value="ECO:0007669"/>
    <property type="project" value="TreeGrafter"/>
</dbReference>
<reference evidence="10 11" key="1">
    <citation type="journal article" date="2020" name="G3 (Bethesda)">
        <title>Draft Genome of the Common Snapping Turtle, Chelydra serpentina, a Model for Phenotypic Plasticity in Reptiles.</title>
        <authorList>
            <person name="Das D."/>
            <person name="Singh S.K."/>
            <person name="Bierstedt J."/>
            <person name="Erickson A."/>
            <person name="Galli G.L.J."/>
            <person name="Crossley D.A. 2nd"/>
            <person name="Rhen T."/>
        </authorList>
    </citation>
    <scope>NUCLEOTIDE SEQUENCE [LARGE SCALE GENOMIC DNA]</scope>
    <source>
        <strain evidence="10">KW</strain>
    </source>
</reference>
<dbReference type="PRINTS" id="PR00318">
    <property type="entry name" value="GPROTEINA"/>
</dbReference>
<dbReference type="SUPFAM" id="SSF47895">
    <property type="entry name" value="Transducin (alpha subunit), insertion domain"/>
    <property type="match status" value="1"/>
</dbReference>
<keyword evidence="6 8" id="KW-0342">GTP-binding</keyword>
<keyword evidence="4 8" id="KW-0547">Nucleotide-binding</keyword>
<name>A0A8T1T6A8_CHESE</name>
<dbReference type="GO" id="GO:0005525">
    <property type="term" value="F:GTP binding"/>
    <property type="evidence" value="ECO:0007669"/>
    <property type="project" value="UniProtKB-KW"/>
</dbReference>
<evidence type="ECO:0000256" key="8">
    <source>
        <dbReference type="PIRSR" id="PIRSR601019-1"/>
    </source>
</evidence>
<sequence>MGLCLGSRGAAHQRAARGRSRRIERELYEQAKRELGAVRILLLGGAESGKSTLVKQMKIIHSQGFSPEELADFKPAVLDNLLSSMKFVLHGMGTLRINLTNSKNQVHARSVLSCSHCLDETQMVLPWVSDALCCLWADAGVQAAARRGYEYGLNDSALYFFENMERLVHPKFRPTPSDVLRVRLRTSGIVETHFRIKDLVFRLYDVGGQRTERRKWLGCFEDMRAVLFVASLSAYDEALPEEPALNRLQESTKLFSSVCHSVFFQSTSLILFLNKIDLLQEKILRLGRHLRLSFPQYTGADCDVGGAAQFIASLFLSCNETPQKLIYHHFTTATDTYSVRGVFRVVMDTIVQENLEAAALL</sequence>
<evidence type="ECO:0000256" key="9">
    <source>
        <dbReference type="PIRSR" id="PIRSR601019-2"/>
    </source>
</evidence>
<dbReference type="GO" id="GO:0005834">
    <property type="term" value="C:heterotrimeric G-protein complex"/>
    <property type="evidence" value="ECO:0007669"/>
    <property type="project" value="TreeGrafter"/>
</dbReference>
<accession>A0A8T1T6A8</accession>
<dbReference type="GO" id="GO:0046872">
    <property type="term" value="F:metal ion binding"/>
    <property type="evidence" value="ECO:0007669"/>
    <property type="project" value="UniProtKB-KW"/>
</dbReference>
<gene>
    <name evidence="10" type="ORF">G0U57_011105</name>
</gene>
<evidence type="ECO:0000256" key="1">
    <source>
        <dbReference type="ARBA" id="ARBA00006628"/>
    </source>
</evidence>
<evidence type="ECO:0000256" key="5">
    <source>
        <dbReference type="ARBA" id="ARBA00022842"/>
    </source>
</evidence>
<dbReference type="InterPro" id="IPR027417">
    <property type="entry name" value="P-loop_NTPase"/>
</dbReference>
<keyword evidence="3 9" id="KW-0479">Metal-binding</keyword>
<comment type="caution">
    <text evidence="10">The sequence shown here is derived from an EMBL/GenBank/DDBJ whole genome shotgun (WGS) entry which is preliminary data.</text>
</comment>
<dbReference type="CDD" id="cd00066">
    <property type="entry name" value="G-alpha"/>
    <property type="match status" value="1"/>
</dbReference>
<comment type="subunit">
    <text evidence="2">G proteins are composed of 3 units; alpha, beta and gamma. The alpha chain contains the guanine nucleotide binding site.</text>
</comment>
<evidence type="ECO:0000256" key="6">
    <source>
        <dbReference type="ARBA" id="ARBA00023134"/>
    </source>
</evidence>
<dbReference type="Pfam" id="PF00503">
    <property type="entry name" value="G-alpha"/>
    <property type="match status" value="1"/>
</dbReference>
<dbReference type="EMBL" id="JAHGAV010000029">
    <property type="protein sequence ID" value="KAG6936821.1"/>
    <property type="molecule type" value="Genomic_DNA"/>
</dbReference>
<dbReference type="GO" id="GO:0032502">
    <property type="term" value="P:developmental process"/>
    <property type="evidence" value="ECO:0007669"/>
    <property type="project" value="UniProtKB-ARBA"/>
</dbReference>
<dbReference type="AlphaFoldDB" id="A0A8T1T6A8"/>
<protein>
    <submittedName>
        <fullName evidence="10">G Protein Subunit Alpha O1-like</fullName>
    </submittedName>
</protein>
<dbReference type="FunFam" id="1.10.400.10:FF:000007">
    <property type="entry name" value="Guanine nucleotide-binding protein subunit alpha"/>
    <property type="match status" value="1"/>
</dbReference>
<dbReference type="PANTHER" id="PTHR10218:SF231">
    <property type="entry name" value="GUANINE NUCLEOTIDE BINDING PROTEIN (G PROTEIN) ALPHA V1"/>
    <property type="match status" value="1"/>
</dbReference>
<comment type="similarity">
    <text evidence="1">Belongs to the G-alpha family. G(i/o/t/z) subfamily.</text>
</comment>
<dbReference type="Gene3D" id="3.40.50.300">
    <property type="entry name" value="P-loop containing nucleotide triphosphate hydrolases"/>
    <property type="match status" value="1"/>
</dbReference>
<evidence type="ECO:0000313" key="11">
    <source>
        <dbReference type="Proteomes" id="UP000765507"/>
    </source>
</evidence>
<feature type="binding site" evidence="8">
    <location>
        <begin position="155"/>
        <end position="156"/>
    </location>
    <ligand>
        <name>GTP</name>
        <dbReference type="ChEBI" id="CHEBI:37565"/>
    </ligand>
</feature>
<dbReference type="GO" id="GO:0031683">
    <property type="term" value="F:G-protein beta/gamma-subunit complex binding"/>
    <property type="evidence" value="ECO:0007669"/>
    <property type="project" value="InterPro"/>
</dbReference>
<evidence type="ECO:0000313" key="10">
    <source>
        <dbReference type="EMBL" id="KAG6936821.1"/>
    </source>
</evidence>
<keyword evidence="5 9" id="KW-0460">Magnesium</keyword>
<proteinExistence type="inferred from homology"/>
<feature type="binding site" evidence="8">
    <location>
        <begin position="47"/>
        <end position="52"/>
    </location>
    <ligand>
        <name>GTP</name>
        <dbReference type="ChEBI" id="CHEBI:37565"/>
    </ligand>
</feature>
<organism evidence="10 11">
    <name type="scientific">Chelydra serpentina</name>
    <name type="common">Snapping turtle</name>
    <name type="synonym">Testudo serpentina</name>
    <dbReference type="NCBI Taxonomy" id="8475"/>
    <lineage>
        <taxon>Eukaryota</taxon>
        <taxon>Metazoa</taxon>
        <taxon>Chordata</taxon>
        <taxon>Craniata</taxon>
        <taxon>Vertebrata</taxon>
        <taxon>Euteleostomi</taxon>
        <taxon>Archelosauria</taxon>
        <taxon>Testudinata</taxon>
        <taxon>Testudines</taxon>
        <taxon>Cryptodira</taxon>
        <taxon>Durocryptodira</taxon>
        <taxon>Americhelydia</taxon>
        <taxon>Chelydroidea</taxon>
        <taxon>Chelydridae</taxon>
        <taxon>Chelydra</taxon>
    </lineage>
</organism>
<feature type="binding site" evidence="9">
    <location>
        <position position="186"/>
    </location>
    <ligand>
        <name>Mg(2+)</name>
        <dbReference type="ChEBI" id="CHEBI:18420"/>
    </ligand>
</feature>
<evidence type="ECO:0000256" key="2">
    <source>
        <dbReference type="ARBA" id="ARBA00011356"/>
    </source>
</evidence>
<dbReference type="InterPro" id="IPR011025">
    <property type="entry name" value="GproteinA_insert"/>
</dbReference>
<feature type="binding site" evidence="8">
    <location>
        <position position="333"/>
    </location>
    <ligand>
        <name>GTP</name>
        <dbReference type="ChEBI" id="CHEBI:37565"/>
    </ligand>
</feature>
<dbReference type="PANTHER" id="PTHR10218">
    <property type="entry name" value="GTP-BINDING PROTEIN ALPHA SUBUNIT"/>
    <property type="match status" value="1"/>
</dbReference>
<dbReference type="GO" id="GO:0005737">
    <property type="term" value="C:cytoplasm"/>
    <property type="evidence" value="ECO:0007669"/>
    <property type="project" value="TreeGrafter"/>
</dbReference>
<dbReference type="FunFam" id="3.40.50.300:FF:002307">
    <property type="entry name" value="Guanine nucleotide-binding protein G(k) subunit alpha"/>
    <property type="match status" value="1"/>
</dbReference>
<dbReference type="OrthoDB" id="9870476at2759"/>
<feature type="binding site" evidence="8">
    <location>
        <begin position="180"/>
        <end position="186"/>
    </location>
    <ligand>
        <name>GTP</name>
        <dbReference type="ChEBI" id="CHEBI:37565"/>
    </ligand>
</feature>
<dbReference type="GO" id="GO:0001664">
    <property type="term" value="F:G protein-coupled receptor binding"/>
    <property type="evidence" value="ECO:0007669"/>
    <property type="project" value="TreeGrafter"/>
</dbReference>
<dbReference type="GO" id="GO:0003924">
    <property type="term" value="F:GTPase activity"/>
    <property type="evidence" value="ECO:0007669"/>
    <property type="project" value="InterPro"/>
</dbReference>
<evidence type="ECO:0000256" key="7">
    <source>
        <dbReference type="ARBA" id="ARBA00023224"/>
    </source>
</evidence>
<feature type="binding site" evidence="8">
    <location>
        <begin position="205"/>
        <end position="209"/>
    </location>
    <ligand>
        <name>GTP</name>
        <dbReference type="ChEBI" id="CHEBI:37565"/>
    </ligand>
</feature>
<dbReference type="Proteomes" id="UP000765507">
    <property type="component" value="Unassembled WGS sequence"/>
</dbReference>
<dbReference type="Gene3D" id="1.10.400.10">
    <property type="entry name" value="GI Alpha 1, domain 2-like"/>
    <property type="match status" value="1"/>
</dbReference>
<dbReference type="InterPro" id="IPR001019">
    <property type="entry name" value="Gprotein_alpha_su"/>
</dbReference>
<dbReference type="PROSITE" id="PS51882">
    <property type="entry name" value="G_ALPHA"/>
    <property type="match status" value="1"/>
</dbReference>
<dbReference type="SMART" id="SM00275">
    <property type="entry name" value="G_alpha"/>
    <property type="match status" value="1"/>
</dbReference>
<evidence type="ECO:0000256" key="3">
    <source>
        <dbReference type="ARBA" id="ARBA00022723"/>
    </source>
</evidence>
<keyword evidence="11" id="KW-1185">Reference proteome</keyword>
<feature type="binding site" evidence="9">
    <location>
        <position position="51"/>
    </location>
    <ligand>
        <name>Mg(2+)</name>
        <dbReference type="ChEBI" id="CHEBI:18420"/>
    </ligand>
</feature>
<keyword evidence="7" id="KW-0807">Transducer</keyword>
<dbReference type="SUPFAM" id="SSF52540">
    <property type="entry name" value="P-loop containing nucleoside triphosphate hydrolases"/>
    <property type="match status" value="1"/>
</dbReference>
<evidence type="ECO:0000256" key="4">
    <source>
        <dbReference type="ARBA" id="ARBA00022741"/>
    </source>
</evidence>